<gene>
    <name evidence="2" type="ORF">SKC38_00350</name>
</gene>
<evidence type="ECO:0000256" key="1">
    <source>
        <dbReference type="SAM" id="SignalP"/>
    </source>
</evidence>
<feature type="chain" id="PRO_5047384542" description="Lipocalin-like domain-containing protein" evidence="1">
    <location>
        <begin position="22"/>
        <end position="126"/>
    </location>
</feature>
<accession>A0ABW6CUP8</accession>
<proteinExistence type="predicted"/>
<sequence length="126" mass="13652">MKKILALVFVLTTLFSASAFASKPDPTDFFAGKWKIVVLGTPNGDATFATNLVRKDGVLTGQLKIVGDDSLPAVDISKVEDDSEKVVIYFSTQGYDVNVELTKVDTDNLKGTLMGMFEAKGTRVKE</sequence>
<evidence type="ECO:0008006" key="4">
    <source>
        <dbReference type="Google" id="ProtNLM"/>
    </source>
</evidence>
<dbReference type="EMBL" id="JBBKYA010000001">
    <property type="protein sequence ID" value="MFD3274672.1"/>
    <property type="molecule type" value="Genomic_DNA"/>
</dbReference>
<keyword evidence="3" id="KW-1185">Reference proteome</keyword>
<comment type="caution">
    <text evidence="2">The sequence shown here is derived from an EMBL/GenBank/DDBJ whole genome shotgun (WGS) entry which is preliminary data.</text>
</comment>
<dbReference type="RefSeq" id="WP_377974120.1">
    <property type="nucleotide sequence ID" value="NZ_JBBKYA010000001.1"/>
</dbReference>
<evidence type="ECO:0000313" key="2">
    <source>
        <dbReference type="EMBL" id="MFD3274672.1"/>
    </source>
</evidence>
<keyword evidence="1" id="KW-0732">Signal</keyword>
<dbReference type="Proteomes" id="UP001598114">
    <property type="component" value="Unassembled WGS sequence"/>
</dbReference>
<name>A0ABW6CUP8_9BACT</name>
<feature type="signal peptide" evidence="1">
    <location>
        <begin position="1"/>
        <end position="21"/>
    </location>
</feature>
<evidence type="ECO:0000313" key="3">
    <source>
        <dbReference type="Proteomes" id="UP001598114"/>
    </source>
</evidence>
<reference evidence="2 3" key="1">
    <citation type="submission" date="2024-03" db="EMBL/GenBank/DDBJ databases">
        <title>Aquirufa genome sequencing.</title>
        <authorList>
            <person name="Pitt A."/>
            <person name="Hahn M.W."/>
        </authorList>
    </citation>
    <scope>NUCLEOTIDE SEQUENCE [LARGE SCALE GENOMIC DNA]</scope>
    <source>
        <strain evidence="2 3">PLAD-142S6K</strain>
    </source>
</reference>
<organism evidence="2 3">
    <name type="scientific">Aquirufa echingensis</name>
    <dbReference type="NCBI Taxonomy" id="3096516"/>
    <lineage>
        <taxon>Bacteria</taxon>
        <taxon>Pseudomonadati</taxon>
        <taxon>Bacteroidota</taxon>
        <taxon>Cytophagia</taxon>
        <taxon>Cytophagales</taxon>
        <taxon>Flectobacillaceae</taxon>
        <taxon>Aquirufa</taxon>
    </lineage>
</organism>
<protein>
    <recommendedName>
        <fullName evidence="4">Lipocalin-like domain-containing protein</fullName>
    </recommendedName>
</protein>